<dbReference type="RefSeq" id="WP_187276532.1">
    <property type="nucleotide sequence ID" value="NZ_VRZA01000004.1"/>
</dbReference>
<dbReference type="Proteomes" id="UP000321039">
    <property type="component" value="Unassembled WGS sequence"/>
</dbReference>
<reference evidence="1 2" key="1">
    <citation type="submission" date="2019-08" db="EMBL/GenBank/DDBJ databases">
        <title>Parahaliea maris sp. nov., isolated from the surface seawater.</title>
        <authorList>
            <person name="Liu Y."/>
        </authorList>
    </citation>
    <scope>NUCLEOTIDE SEQUENCE [LARGE SCALE GENOMIC DNA]</scope>
    <source>
        <strain evidence="1 2">HSLHS9</strain>
    </source>
</reference>
<proteinExistence type="predicted"/>
<organism evidence="1 2">
    <name type="scientific">Parahaliea maris</name>
    <dbReference type="NCBI Taxonomy" id="2716870"/>
    <lineage>
        <taxon>Bacteria</taxon>
        <taxon>Pseudomonadati</taxon>
        <taxon>Pseudomonadota</taxon>
        <taxon>Gammaproteobacteria</taxon>
        <taxon>Cellvibrionales</taxon>
        <taxon>Halieaceae</taxon>
        <taxon>Parahaliea</taxon>
    </lineage>
</organism>
<evidence type="ECO:0000313" key="1">
    <source>
        <dbReference type="EMBL" id="TXS93013.1"/>
    </source>
</evidence>
<gene>
    <name evidence="1" type="ORF">FV139_13770</name>
</gene>
<dbReference type="EMBL" id="VRZA01000004">
    <property type="protein sequence ID" value="TXS93013.1"/>
    <property type="molecule type" value="Genomic_DNA"/>
</dbReference>
<accession>A0A5C8ZWR6</accession>
<protein>
    <submittedName>
        <fullName evidence="1">Uncharacterized protein</fullName>
    </submittedName>
</protein>
<evidence type="ECO:0000313" key="2">
    <source>
        <dbReference type="Proteomes" id="UP000321039"/>
    </source>
</evidence>
<keyword evidence="2" id="KW-1185">Reference proteome</keyword>
<dbReference type="AlphaFoldDB" id="A0A5C8ZWR6"/>
<sequence length="146" mass="15680">MSAPASACGESLYRVGKGVAFREYSAPLPGRILALVTTESDRVMASILRDAGHDVHTVESVAQLGSELTSAEHEFDVVITLYEDHAAVQEEIAQARSGAAYLPVAAADSGQLEHARLINRDAPSTEDRVNTFLRAIHQTLVRRAPA</sequence>
<comment type="caution">
    <text evidence="1">The sequence shown here is derived from an EMBL/GenBank/DDBJ whole genome shotgun (WGS) entry which is preliminary data.</text>
</comment>
<name>A0A5C8ZWR6_9GAMM</name>